<dbReference type="Pfam" id="PF05552">
    <property type="entry name" value="MS_channel_1st_1"/>
    <property type="match status" value="1"/>
</dbReference>
<evidence type="ECO:0000256" key="6">
    <source>
        <dbReference type="ARBA" id="ARBA00023136"/>
    </source>
</evidence>
<dbReference type="InterPro" id="IPR045275">
    <property type="entry name" value="MscS_archaea/bacteria_type"/>
</dbReference>
<keyword evidence="11" id="KW-1185">Reference proteome</keyword>
<dbReference type="AlphaFoldDB" id="A0A074KW03"/>
<keyword evidence="4 7" id="KW-0812">Transmembrane</keyword>
<name>A0A074KW03_9BACT</name>
<keyword evidence="6 7" id="KW-0472">Membrane</keyword>
<dbReference type="eggNOG" id="COG0668">
    <property type="taxonomic scope" value="Bacteria"/>
</dbReference>
<dbReference type="Gene3D" id="1.10.287.1260">
    <property type="match status" value="1"/>
</dbReference>
<dbReference type="InterPro" id="IPR006685">
    <property type="entry name" value="MscS_channel_2nd"/>
</dbReference>
<feature type="domain" description="Mechanosensitive ion channel MscS C-terminal" evidence="9">
    <location>
        <begin position="185"/>
        <end position="267"/>
    </location>
</feature>
<evidence type="ECO:0000256" key="7">
    <source>
        <dbReference type="SAM" id="Phobius"/>
    </source>
</evidence>
<keyword evidence="3" id="KW-1003">Cell membrane</keyword>
<gene>
    <name evidence="10" type="ORF">EL17_17005</name>
</gene>
<dbReference type="SUPFAM" id="SSF82689">
    <property type="entry name" value="Mechanosensitive channel protein MscS (YggB), C-terminal domain"/>
    <property type="match status" value="1"/>
</dbReference>
<dbReference type="SUPFAM" id="SSF82861">
    <property type="entry name" value="Mechanosensitive channel protein MscS (YggB), transmembrane region"/>
    <property type="match status" value="1"/>
</dbReference>
<evidence type="ECO:0000256" key="3">
    <source>
        <dbReference type="ARBA" id="ARBA00022475"/>
    </source>
</evidence>
<organism evidence="10 11">
    <name type="scientific">Anditalea andensis</name>
    <dbReference type="NCBI Taxonomy" id="1048983"/>
    <lineage>
        <taxon>Bacteria</taxon>
        <taxon>Pseudomonadati</taxon>
        <taxon>Bacteroidota</taxon>
        <taxon>Cytophagia</taxon>
        <taxon>Cytophagales</taxon>
        <taxon>Cytophagaceae</taxon>
        <taxon>Anditalea</taxon>
    </lineage>
</organism>
<dbReference type="PANTHER" id="PTHR30221">
    <property type="entry name" value="SMALL-CONDUCTANCE MECHANOSENSITIVE CHANNEL"/>
    <property type="match status" value="1"/>
</dbReference>
<evidence type="ECO:0000256" key="4">
    <source>
        <dbReference type="ARBA" id="ARBA00022692"/>
    </source>
</evidence>
<reference evidence="10 11" key="1">
    <citation type="submission" date="2014-04" db="EMBL/GenBank/DDBJ databases">
        <title>Characterization and application of a salt tolerant electro-active bacterium.</title>
        <authorList>
            <person name="Yang L."/>
            <person name="Wei S."/>
            <person name="Tay Q.X.M."/>
        </authorList>
    </citation>
    <scope>NUCLEOTIDE SEQUENCE [LARGE SCALE GENOMIC DNA]</scope>
    <source>
        <strain evidence="10 11">LY1</strain>
    </source>
</reference>
<dbReference type="InterPro" id="IPR011014">
    <property type="entry name" value="MscS_channel_TM-2"/>
</dbReference>
<dbReference type="GO" id="GO:0008381">
    <property type="term" value="F:mechanosensitive monoatomic ion channel activity"/>
    <property type="evidence" value="ECO:0007669"/>
    <property type="project" value="InterPro"/>
</dbReference>
<dbReference type="InterPro" id="IPR008910">
    <property type="entry name" value="MSC_TM_helix"/>
</dbReference>
<evidence type="ECO:0000256" key="1">
    <source>
        <dbReference type="ARBA" id="ARBA00004651"/>
    </source>
</evidence>
<dbReference type="InterPro" id="IPR049278">
    <property type="entry name" value="MS_channel_C"/>
</dbReference>
<evidence type="ECO:0000313" key="11">
    <source>
        <dbReference type="Proteomes" id="UP000027821"/>
    </source>
</evidence>
<dbReference type="Gene3D" id="2.30.30.60">
    <property type="match status" value="1"/>
</dbReference>
<proteinExistence type="inferred from homology"/>
<dbReference type="Proteomes" id="UP000027821">
    <property type="component" value="Unassembled WGS sequence"/>
</dbReference>
<evidence type="ECO:0000256" key="5">
    <source>
        <dbReference type="ARBA" id="ARBA00022989"/>
    </source>
</evidence>
<feature type="transmembrane region" description="Helical" evidence="7">
    <location>
        <begin position="86"/>
        <end position="108"/>
    </location>
</feature>
<feature type="transmembrane region" description="Helical" evidence="7">
    <location>
        <begin position="20"/>
        <end position="39"/>
    </location>
</feature>
<dbReference type="SUPFAM" id="SSF50182">
    <property type="entry name" value="Sm-like ribonucleoproteins"/>
    <property type="match status" value="1"/>
</dbReference>
<dbReference type="STRING" id="1048983.EL17_17005"/>
<dbReference type="EMBL" id="JMIH01000024">
    <property type="protein sequence ID" value="KEO72440.1"/>
    <property type="molecule type" value="Genomic_DNA"/>
</dbReference>
<evidence type="ECO:0000259" key="8">
    <source>
        <dbReference type="Pfam" id="PF00924"/>
    </source>
</evidence>
<feature type="domain" description="Mechanosensitive ion channel MscS" evidence="8">
    <location>
        <begin position="113"/>
        <end position="176"/>
    </location>
</feature>
<accession>A0A074KW03</accession>
<sequence length="272" mass="30265">MESFVGDIQSQVLDNYDTLVAITPRLIIAVVLLLIFWFLGYYVKKLANKRLEKNMNDSLLANFLAGLVRGVILLLGILFVLRFWGFTGVVTSVLTGAGISAFIIGFALKDIGENFLAGILLAFKRPFKIGDVIEITGMKGRVIKLNLRDTQIKTEDGKDVYMPNGSIVKNPLINFTIDGFIRNQFDIGLDHGSDYPAAILLMEKSMLQVKGVLKGERAPMVVVKEITNNAIIVTTFYWVNTFTRVPGYNRVKSQAIVEVVQALEKAGFNLKR</sequence>
<dbReference type="InterPro" id="IPR011066">
    <property type="entry name" value="MscS_channel_C_sf"/>
</dbReference>
<dbReference type="GO" id="GO:0005886">
    <property type="term" value="C:plasma membrane"/>
    <property type="evidence" value="ECO:0007669"/>
    <property type="project" value="UniProtKB-SubCell"/>
</dbReference>
<keyword evidence="5 7" id="KW-1133">Transmembrane helix</keyword>
<dbReference type="Pfam" id="PF00924">
    <property type="entry name" value="MS_channel_2nd"/>
    <property type="match status" value="1"/>
</dbReference>
<evidence type="ECO:0000313" key="10">
    <source>
        <dbReference type="EMBL" id="KEO72440.1"/>
    </source>
</evidence>
<evidence type="ECO:0000256" key="2">
    <source>
        <dbReference type="ARBA" id="ARBA00008017"/>
    </source>
</evidence>
<dbReference type="PANTHER" id="PTHR30221:SF1">
    <property type="entry name" value="SMALL-CONDUCTANCE MECHANOSENSITIVE CHANNEL"/>
    <property type="match status" value="1"/>
</dbReference>
<dbReference type="InterPro" id="IPR023408">
    <property type="entry name" value="MscS_beta-dom_sf"/>
</dbReference>
<comment type="similarity">
    <text evidence="2">Belongs to the MscS (TC 1.A.23) family.</text>
</comment>
<feature type="transmembrane region" description="Helical" evidence="7">
    <location>
        <begin position="59"/>
        <end position="80"/>
    </location>
</feature>
<comment type="caution">
    <text evidence="10">The sequence shown here is derived from an EMBL/GenBank/DDBJ whole genome shotgun (WGS) entry which is preliminary data.</text>
</comment>
<dbReference type="InterPro" id="IPR010920">
    <property type="entry name" value="LSM_dom_sf"/>
</dbReference>
<evidence type="ECO:0000259" key="9">
    <source>
        <dbReference type="Pfam" id="PF21082"/>
    </source>
</evidence>
<protein>
    <submittedName>
        <fullName evidence="10">Mechanosensitive ion channel protein MscS</fullName>
    </submittedName>
</protein>
<dbReference type="Gene3D" id="3.30.70.100">
    <property type="match status" value="1"/>
</dbReference>
<dbReference type="Pfam" id="PF21082">
    <property type="entry name" value="MS_channel_3rd"/>
    <property type="match status" value="1"/>
</dbReference>
<comment type="subcellular location">
    <subcellularLocation>
        <location evidence="1">Cell membrane</location>
        <topology evidence="1">Multi-pass membrane protein</topology>
    </subcellularLocation>
</comment>